<name>A0A4D6FV53_PSEP7</name>
<organism evidence="1 2">
    <name type="scientific">Pseudomonas paraeruginosa (strain DSM 24068 / PA7)</name>
    <name type="common">Pseudomonas aeruginosa (strain PA7)</name>
    <dbReference type="NCBI Taxonomy" id="381754"/>
    <lineage>
        <taxon>Bacteria</taxon>
        <taxon>Pseudomonadati</taxon>
        <taxon>Pseudomonadota</taxon>
        <taxon>Gammaproteobacteria</taxon>
        <taxon>Pseudomonadales</taxon>
        <taxon>Pseudomonadaceae</taxon>
        <taxon>Pseudomonas</taxon>
        <taxon>Pseudomonas paraeruginosa</taxon>
    </lineage>
</organism>
<reference evidence="1 2" key="1">
    <citation type="submission" date="2007-06" db="EMBL/GenBank/DDBJ databases">
        <authorList>
            <person name="Dodson R.J."/>
            <person name="Harkins D."/>
            <person name="Paulsen I.T."/>
        </authorList>
    </citation>
    <scope>NUCLEOTIDE SEQUENCE [LARGE SCALE GENOMIC DNA]</scope>
    <source>
        <strain evidence="1 2">PA7</strain>
    </source>
</reference>
<proteinExistence type="predicted"/>
<dbReference type="KEGG" id="pap:PSPA7_6467"/>
<dbReference type="AlphaFoldDB" id="A0A4D6FV53"/>
<gene>
    <name evidence="1" type="ordered locus">PSPA7_6467</name>
</gene>
<evidence type="ECO:0000313" key="1">
    <source>
        <dbReference type="EMBL" id="QCB64636.1"/>
    </source>
</evidence>
<evidence type="ECO:0000313" key="2">
    <source>
        <dbReference type="Proteomes" id="UP000001582"/>
    </source>
</evidence>
<dbReference type="Proteomes" id="UP000001582">
    <property type="component" value="Chromosome"/>
</dbReference>
<accession>A0A4D6FV53</accession>
<dbReference type="RefSeq" id="WP_049792054.1">
    <property type="nucleotide sequence ID" value="NC_009656.1"/>
</dbReference>
<reference evidence="1 2" key="2">
    <citation type="journal article" date="2010" name="PLoS ONE">
        <title>Complete genome sequence of the multiresistant taxonomic outlier Pseudomonas aeruginosa PA7.</title>
        <authorList>
            <person name="Roy P.H."/>
            <person name="Tetu S.G."/>
            <person name="Larouche A."/>
            <person name="Elbourne L."/>
            <person name="Tremblay S."/>
            <person name="Ren Q."/>
            <person name="Dodson R."/>
            <person name="Harkins D."/>
            <person name="Shay R."/>
            <person name="Watkins K."/>
            <person name="Mahamoud Y."/>
            <person name="Paulsen I.T."/>
        </authorList>
    </citation>
    <scope>NUCLEOTIDE SEQUENCE [LARGE SCALE GENOMIC DNA]</scope>
    <source>
        <strain evidence="1 2">PA7</strain>
    </source>
</reference>
<dbReference type="SUPFAM" id="SSF51984">
    <property type="entry name" value="MurCD N-terminal domain"/>
    <property type="match status" value="1"/>
</dbReference>
<dbReference type="EMBL" id="CP000744">
    <property type="protein sequence ID" value="QCB64636.1"/>
    <property type="molecule type" value="Genomic_DNA"/>
</dbReference>
<protein>
    <submittedName>
        <fullName evidence="1">Uncharacterized protein</fullName>
    </submittedName>
</protein>
<sequence length="136" mass="14894">MRLLICAGRHFKEAGRLRLALERCHELQPVALLGHLLHAGSGLLDAAAHWCRERGAQARAYDYPERSGGEEVLRGHAEAVLGDFAPDLVLVFPGGRLANEMVHAAHAAGIPLMLAYSPLPARWAANQPSRRVRRQP</sequence>